<dbReference type="PRINTS" id="PR00313">
    <property type="entry name" value="CABNDNGRPT"/>
</dbReference>
<organism evidence="1 2">
    <name type="scientific">Paracraurococcus lichenis</name>
    <dbReference type="NCBI Taxonomy" id="3064888"/>
    <lineage>
        <taxon>Bacteria</taxon>
        <taxon>Pseudomonadati</taxon>
        <taxon>Pseudomonadota</taxon>
        <taxon>Alphaproteobacteria</taxon>
        <taxon>Acetobacterales</taxon>
        <taxon>Roseomonadaceae</taxon>
        <taxon>Paracraurococcus</taxon>
    </lineage>
</organism>
<gene>
    <name evidence="1" type="ORF">Q7A36_21285</name>
</gene>
<evidence type="ECO:0000313" key="1">
    <source>
        <dbReference type="EMBL" id="MDO9710899.1"/>
    </source>
</evidence>
<accession>A0ABT9E405</accession>
<proteinExistence type="predicted"/>
<evidence type="ECO:0000313" key="2">
    <source>
        <dbReference type="Proteomes" id="UP001243009"/>
    </source>
</evidence>
<sequence>MTQSITFGIIGSDDLKLLPGTDPTLLPNATDLPVASSASFSLSSTPYTVSQDGTETDYMNRVAATTTGFGTAAEHTTYDVLGPWNFVKNAALHNDAAANVTFSGFVHVDAVVGTGSDQGSTLELDGVKRGNLVTGAGDDHLDINVASNGAAWSNEFRIASGDGKDVVSAAVFDTAGAAAAGDATFASANATTLDYHYDGTATKFYMDLGAGDDAAKGLGGDDIIDGGTGSSFLTGGGGNDQFLIHADGSAVTWSTITDWNTGDQLVLTGWQAGTSTATWVENAGTAGFEGLTLHADLDGDGTIDTSITWTGLTLAQAPTETVQPDGTVWFA</sequence>
<dbReference type="Gene3D" id="2.150.10.10">
    <property type="entry name" value="Serralysin-like metalloprotease, C-terminal"/>
    <property type="match status" value="1"/>
</dbReference>
<dbReference type="Proteomes" id="UP001243009">
    <property type="component" value="Unassembled WGS sequence"/>
</dbReference>
<dbReference type="InterPro" id="IPR011049">
    <property type="entry name" value="Serralysin-like_metalloprot_C"/>
</dbReference>
<protein>
    <recommendedName>
        <fullName evidence="3">Calcium-binding protein</fullName>
    </recommendedName>
</protein>
<dbReference type="EMBL" id="JAUTWS010000022">
    <property type="protein sequence ID" value="MDO9710899.1"/>
    <property type="molecule type" value="Genomic_DNA"/>
</dbReference>
<dbReference type="SUPFAM" id="SSF51120">
    <property type="entry name" value="beta-Roll"/>
    <property type="match status" value="1"/>
</dbReference>
<reference evidence="1 2" key="1">
    <citation type="submission" date="2023-08" db="EMBL/GenBank/DDBJ databases">
        <title>The draft genome sequence of Paracraurococcus sp. LOR1-02.</title>
        <authorList>
            <person name="Kingkaew E."/>
            <person name="Tanasupawat S."/>
        </authorList>
    </citation>
    <scope>NUCLEOTIDE SEQUENCE [LARGE SCALE GENOMIC DNA]</scope>
    <source>
        <strain evidence="1 2">LOR1-02</strain>
    </source>
</reference>
<keyword evidence="2" id="KW-1185">Reference proteome</keyword>
<name>A0ABT9E405_9PROT</name>
<dbReference type="RefSeq" id="WP_305105759.1">
    <property type="nucleotide sequence ID" value="NZ_JAUTWS010000022.1"/>
</dbReference>
<evidence type="ECO:0008006" key="3">
    <source>
        <dbReference type="Google" id="ProtNLM"/>
    </source>
</evidence>
<comment type="caution">
    <text evidence="1">The sequence shown here is derived from an EMBL/GenBank/DDBJ whole genome shotgun (WGS) entry which is preliminary data.</text>
</comment>